<dbReference type="Pfam" id="PF00179">
    <property type="entry name" value="UQ_con"/>
    <property type="match status" value="1"/>
</dbReference>
<dbReference type="PROSITE" id="PS50127">
    <property type="entry name" value="UBC_2"/>
    <property type="match status" value="1"/>
</dbReference>
<accession>A0AAD5ZM30</accession>
<feature type="domain" description="UBC core" evidence="1">
    <location>
        <begin position="1"/>
        <end position="78"/>
    </location>
</feature>
<reference evidence="2 3" key="1">
    <citation type="journal article" date="2022" name="Cell">
        <title>Repeat-based holocentromeres influence genome architecture and karyotype evolution.</title>
        <authorList>
            <person name="Hofstatter P.G."/>
            <person name="Thangavel G."/>
            <person name="Lux T."/>
            <person name="Neumann P."/>
            <person name="Vondrak T."/>
            <person name="Novak P."/>
            <person name="Zhang M."/>
            <person name="Costa L."/>
            <person name="Castellani M."/>
            <person name="Scott A."/>
            <person name="Toegelov H."/>
            <person name="Fuchs J."/>
            <person name="Mata-Sucre Y."/>
            <person name="Dias Y."/>
            <person name="Vanzela A.L.L."/>
            <person name="Huettel B."/>
            <person name="Almeida C.C.S."/>
            <person name="Simkova H."/>
            <person name="Souza G."/>
            <person name="Pedrosa-Harand A."/>
            <person name="Macas J."/>
            <person name="Mayer K.F.X."/>
            <person name="Houben A."/>
            <person name="Marques A."/>
        </authorList>
    </citation>
    <scope>NUCLEOTIDE SEQUENCE [LARGE SCALE GENOMIC DNA]</scope>
    <source>
        <strain evidence="2">RhyTen1mFocal</strain>
    </source>
</reference>
<protein>
    <recommendedName>
        <fullName evidence="1">UBC core domain-containing protein</fullName>
    </recommendedName>
</protein>
<sequence length="78" mass="8701">MARKRIQKELDDLQRNPLPLCSAGPVGEDLFHWQGAIMGPHDSPYSGGIFFLQIHFPSTYPFKPLTVNFQTKVSASGL</sequence>
<dbReference type="PANTHER" id="PTHR24067">
    <property type="entry name" value="UBIQUITIN-CONJUGATING ENZYME E2"/>
    <property type="match status" value="1"/>
</dbReference>
<evidence type="ECO:0000313" key="2">
    <source>
        <dbReference type="EMBL" id="KAJ3700320.1"/>
    </source>
</evidence>
<dbReference type="InterPro" id="IPR016135">
    <property type="entry name" value="UBQ-conjugating_enzyme/RWD"/>
</dbReference>
<gene>
    <name evidence="2" type="ORF">LUZ61_004025</name>
</gene>
<comment type="caution">
    <text evidence="2">The sequence shown here is derived from an EMBL/GenBank/DDBJ whole genome shotgun (WGS) entry which is preliminary data.</text>
</comment>
<dbReference type="AlphaFoldDB" id="A0AAD5ZM30"/>
<proteinExistence type="predicted"/>
<dbReference type="InterPro" id="IPR050113">
    <property type="entry name" value="Ub_conjugating_enzyme"/>
</dbReference>
<evidence type="ECO:0000313" key="3">
    <source>
        <dbReference type="Proteomes" id="UP001210211"/>
    </source>
</evidence>
<keyword evidence="3" id="KW-1185">Reference proteome</keyword>
<dbReference type="Gene3D" id="3.10.110.10">
    <property type="entry name" value="Ubiquitin Conjugating Enzyme"/>
    <property type="match status" value="1"/>
</dbReference>
<name>A0AAD5ZM30_9POAL</name>
<organism evidence="2 3">
    <name type="scientific">Rhynchospora tenuis</name>
    <dbReference type="NCBI Taxonomy" id="198213"/>
    <lineage>
        <taxon>Eukaryota</taxon>
        <taxon>Viridiplantae</taxon>
        <taxon>Streptophyta</taxon>
        <taxon>Embryophyta</taxon>
        <taxon>Tracheophyta</taxon>
        <taxon>Spermatophyta</taxon>
        <taxon>Magnoliopsida</taxon>
        <taxon>Liliopsida</taxon>
        <taxon>Poales</taxon>
        <taxon>Cyperaceae</taxon>
        <taxon>Cyperoideae</taxon>
        <taxon>Rhynchosporeae</taxon>
        <taxon>Rhynchospora</taxon>
    </lineage>
</organism>
<dbReference type="EMBL" id="JAMRDG010000001">
    <property type="protein sequence ID" value="KAJ3700320.1"/>
    <property type="molecule type" value="Genomic_DNA"/>
</dbReference>
<dbReference type="SUPFAM" id="SSF54495">
    <property type="entry name" value="UBC-like"/>
    <property type="match status" value="1"/>
</dbReference>
<dbReference type="Proteomes" id="UP001210211">
    <property type="component" value="Unassembled WGS sequence"/>
</dbReference>
<dbReference type="InterPro" id="IPR000608">
    <property type="entry name" value="UBC"/>
</dbReference>
<evidence type="ECO:0000259" key="1">
    <source>
        <dbReference type="PROSITE" id="PS50127"/>
    </source>
</evidence>